<feature type="region of interest" description="Disordered" evidence="4">
    <location>
        <begin position="111"/>
        <end position="163"/>
    </location>
</feature>
<organism evidence="5 6">
    <name type="scientific">Pontibacter lucknowensis</name>
    <dbReference type="NCBI Taxonomy" id="1077936"/>
    <lineage>
        <taxon>Bacteria</taxon>
        <taxon>Pseudomonadati</taxon>
        <taxon>Bacteroidota</taxon>
        <taxon>Cytophagia</taxon>
        <taxon>Cytophagales</taxon>
        <taxon>Hymenobacteraceae</taxon>
        <taxon>Pontibacter</taxon>
    </lineage>
</organism>
<evidence type="ECO:0000256" key="3">
    <source>
        <dbReference type="PIRNR" id="PIRNR002070"/>
    </source>
</evidence>
<evidence type="ECO:0000313" key="5">
    <source>
        <dbReference type="EMBL" id="SIR48790.1"/>
    </source>
</evidence>
<reference evidence="6" key="1">
    <citation type="submission" date="2017-01" db="EMBL/GenBank/DDBJ databases">
        <authorList>
            <person name="Varghese N."/>
            <person name="Submissions S."/>
        </authorList>
    </citation>
    <scope>NUCLEOTIDE SEQUENCE [LARGE SCALE GENOMIC DNA]</scope>
    <source>
        <strain evidence="6">DM9</strain>
    </source>
</reference>
<dbReference type="CDD" id="cd04496">
    <property type="entry name" value="SSB_OBF"/>
    <property type="match status" value="1"/>
</dbReference>
<dbReference type="InterPro" id="IPR000424">
    <property type="entry name" value="Primosome_PriB/ssb"/>
</dbReference>
<dbReference type="PANTHER" id="PTHR10302:SF0">
    <property type="entry name" value="SINGLE-STRANDED DNA-BINDING PROTEIN, MITOCHONDRIAL"/>
    <property type="match status" value="1"/>
</dbReference>
<keyword evidence="6" id="KW-1185">Reference proteome</keyword>
<comment type="caution">
    <text evidence="2">Lacks conserved residue(s) required for the propagation of feature annotation.</text>
</comment>
<dbReference type="HAMAP" id="MF_00984">
    <property type="entry name" value="SSB"/>
    <property type="match status" value="1"/>
</dbReference>
<dbReference type="RefSeq" id="WP_007655563.1">
    <property type="nucleotide sequence ID" value="NZ_FTNM01000007.1"/>
</dbReference>
<dbReference type="OrthoDB" id="9809878at2"/>
<evidence type="ECO:0000256" key="2">
    <source>
        <dbReference type="HAMAP-Rule" id="MF_00984"/>
    </source>
</evidence>
<dbReference type="AlphaFoldDB" id="A0A1N7BBU3"/>
<proteinExistence type="inferred from homology"/>
<accession>A0A1N7BBU3</accession>
<comment type="subunit">
    <text evidence="2">Homotetramer.</text>
</comment>
<protein>
    <recommendedName>
        <fullName evidence="2 3">Single-stranded DNA-binding protein</fullName>
        <shortName evidence="2">SSB</shortName>
    </recommendedName>
</protein>
<dbReference type="SUPFAM" id="SSF50249">
    <property type="entry name" value="Nucleic acid-binding proteins"/>
    <property type="match status" value="1"/>
</dbReference>
<dbReference type="Gene3D" id="2.40.50.140">
    <property type="entry name" value="Nucleic acid-binding proteins"/>
    <property type="match status" value="1"/>
</dbReference>
<sequence length="163" mass="17597">MASVNKVILIGNLGKDPEVRHLEGGVAVARFPIATSETFKDKNGERQERTEWHNIVLWRGLAEVAEKYVRKGHSVYIEGKLRTDNYQDKDGVQRYRTEIVADSMTMLTSRTEAQTGGNGNSGGFQGGSSSQSSGQTSGQGSATASGKGNASAFQNDEPDDLPF</sequence>
<evidence type="ECO:0000256" key="1">
    <source>
        <dbReference type="ARBA" id="ARBA00023125"/>
    </source>
</evidence>
<keyword evidence="1 2" id="KW-0238">DNA-binding</keyword>
<dbReference type="Pfam" id="PF00436">
    <property type="entry name" value="SSB"/>
    <property type="match status" value="1"/>
</dbReference>
<dbReference type="InterPro" id="IPR011344">
    <property type="entry name" value="ssDNA-bd"/>
</dbReference>
<dbReference type="Proteomes" id="UP000185924">
    <property type="component" value="Unassembled WGS sequence"/>
</dbReference>
<evidence type="ECO:0000313" key="6">
    <source>
        <dbReference type="Proteomes" id="UP000185924"/>
    </source>
</evidence>
<dbReference type="GO" id="GO:0009295">
    <property type="term" value="C:nucleoid"/>
    <property type="evidence" value="ECO:0007669"/>
    <property type="project" value="TreeGrafter"/>
</dbReference>
<dbReference type="STRING" id="1077936.SAMN05421545_3884"/>
<dbReference type="InterPro" id="IPR012340">
    <property type="entry name" value="NA-bd_OB-fold"/>
</dbReference>
<dbReference type="PROSITE" id="PS50935">
    <property type="entry name" value="SSB"/>
    <property type="match status" value="1"/>
</dbReference>
<dbReference type="GO" id="GO:0006260">
    <property type="term" value="P:DNA replication"/>
    <property type="evidence" value="ECO:0007669"/>
    <property type="project" value="InterPro"/>
</dbReference>
<dbReference type="PANTHER" id="PTHR10302">
    <property type="entry name" value="SINGLE-STRANDED DNA-BINDING PROTEIN"/>
    <property type="match status" value="1"/>
</dbReference>
<dbReference type="EMBL" id="FTNM01000007">
    <property type="protein sequence ID" value="SIR48790.1"/>
    <property type="molecule type" value="Genomic_DNA"/>
</dbReference>
<gene>
    <name evidence="5" type="ORF">SAMN05421545_3884</name>
</gene>
<dbReference type="PIRSF" id="PIRSF002070">
    <property type="entry name" value="SSB"/>
    <property type="match status" value="1"/>
</dbReference>
<feature type="compositionally biased region" description="Low complexity" evidence="4">
    <location>
        <begin position="127"/>
        <end position="146"/>
    </location>
</feature>
<dbReference type="GO" id="GO:0003697">
    <property type="term" value="F:single-stranded DNA binding"/>
    <property type="evidence" value="ECO:0007669"/>
    <property type="project" value="UniProtKB-UniRule"/>
</dbReference>
<evidence type="ECO:0000256" key="4">
    <source>
        <dbReference type="SAM" id="MobiDB-lite"/>
    </source>
</evidence>
<name>A0A1N7BBU3_9BACT</name>
<feature type="compositionally biased region" description="Gly residues" evidence="4">
    <location>
        <begin position="116"/>
        <end position="126"/>
    </location>
</feature>
<dbReference type="NCBIfam" id="TIGR00621">
    <property type="entry name" value="ssb"/>
    <property type="match status" value="1"/>
</dbReference>